<dbReference type="PROSITE" id="PS51387">
    <property type="entry name" value="FAD_PCMH"/>
    <property type="match status" value="1"/>
</dbReference>
<dbReference type="EMBL" id="ML977566">
    <property type="protein sequence ID" value="KAF2004707.1"/>
    <property type="molecule type" value="Genomic_DNA"/>
</dbReference>
<accession>A0A6A5WT07</accession>
<keyword evidence="8" id="KW-1185">Reference proteome</keyword>
<evidence type="ECO:0000256" key="2">
    <source>
        <dbReference type="ARBA" id="ARBA00022630"/>
    </source>
</evidence>
<evidence type="ECO:0000259" key="6">
    <source>
        <dbReference type="PROSITE" id="PS51387"/>
    </source>
</evidence>
<dbReference type="InterPro" id="IPR016169">
    <property type="entry name" value="FAD-bd_PCMH_sub2"/>
</dbReference>
<feature type="signal peptide" evidence="5">
    <location>
        <begin position="1"/>
        <end position="18"/>
    </location>
</feature>
<proteinExistence type="inferred from homology"/>
<sequence length="545" mass="58042">MRVACIVPVAVLAAGIKAQATGGAVFEPQGFNVTAALESLGVDVSALPEVEPETPGLSGRSSYAPCPLACSSLTYLFGSDNVLYEGSAVYDAFTASYWAAQQGALSPSCVFKPKTTAEVSILVLIARFYQCPFAVRGGGHAAWAGASNIEDGITVSMENFKQVKVSADLQTVDVGPGLRWVDVFTEVEKSGLSVVGGRMAPVGVPGLILGGGISHFSNKRGWACDNVASFQLVTASGIAINVSPTSYADLYWALRGGGNNFGIVTKFKLVAFPLGQMWGGQRIYTEDKFPAILDALHHFTVEGSATDLDAAQIATFATFPGVGKVSFGNLHYAKPIANAPVFDLWANIAAIQDTTGFRTMSGMANLLNEGAPAPGAYETWWGISLKMDRELLTFVIDTFFAQEATVANVEKILLIMAIQPVTTGALNAMQKNGGNALGLNPANGPYFIVNFNAAWNVAADGPQFHQVINNIIRLVKAEAQRRNFDNDFVYMNYGSEYQDPIGSYGAANKLKLQNISKKYDPTQLFQYLHTAGYKLVKGAPNPGPP</sequence>
<organism evidence="7 8">
    <name type="scientific">Amniculicola lignicola CBS 123094</name>
    <dbReference type="NCBI Taxonomy" id="1392246"/>
    <lineage>
        <taxon>Eukaryota</taxon>
        <taxon>Fungi</taxon>
        <taxon>Dikarya</taxon>
        <taxon>Ascomycota</taxon>
        <taxon>Pezizomycotina</taxon>
        <taxon>Dothideomycetes</taxon>
        <taxon>Pleosporomycetidae</taxon>
        <taxon>Pleosporales</taxon>
        <taxon>Amniculicolaceae</taxon>
        <taxon>Amniculicola</taxon>
    </lineage>
</organism>
<comment type="similarity">
    <text evidence="1">Belongs to the oxygen-dependent FAD-linked oxidoreductase family.</text>
</comment>
<keyword evidence="4" id="KW-0560">Oxidoreductase</keyword>
<dbReference type="SUPFAM" id="SSF56176">
    <property type="entry name" value="FAD-binding/transporter-associated domain-like"/>
    <property type="match status" value="1"/>
</dbReference>
<gene>
    <name evidence="7" type="ORF">P154DRAFT_484773</name>
</gene>
<evidence type="ECO:0000256" key="4">
    <source>
        <dbReference type="ARBA" id="ARBA00023002"/>
    </source>
</evidence>
<evidence type="ECO:0000313" key="7">
    <source>
        <dbReference type="EMBL" id="KAF2004707.1"/>
    </source>
</evidence>
<dbReference type="Proteomes" id="UP000799779">
    <property type="component" value="Unassembled WGS sequence"/>
</dbReference>
<dbReference type="AlphaFoldDB" id="A0A6A5WT07"/>
<dbReference type="GO" id="GO:0071949">
    <property type="term" value="F:FAD binding"/>
    <property type="evidence" value="ECO:0007669"/>
    <property type="project" value="InterPro"/>
</dbReference>
<dbReference type="InterPro" id="IPR036318">
    <property type="entry name" value="FAD-bd_PCMH-like_sf"/>
</dbReference>
<dbReference type="GO" id="GO:0016491">
    <property type="term" value="F:oxidoreductase activity"/>
    <property type="evidence" value="ECO:0007669"/>
    <property type="project" value="UniProtKB-KW"/>
</dbReference>
<protein>
    <submittedName>
        <fullName evidence="7">FAD-binding domain-containing protein</fullName>
    </submittedName>
</protein>
<feature type="domain" description="FAD-binding PCMH-type" evidence="6">
    <location>
        <begin position="103"/>
        <end position="274"/>
    </location>
</feature>
<dbReference type="InterPro" id="IPR006094">
    <property type="entry name" value="Oxid_FAD_bind_N"/>
</dbReference>
<reference evidence="7" key="1">
    <citation type="journal article" date="2020" name="Stud. Mycol.">
        <title>101 Dothideomycetes genomes: a test case for predicting lifestyles and emergence of pathogens.</title>
        <authorList>
            <person name="Haridas S."/>
            <person name="Albert R."/>
            <person name="Binder M."/>
            <person name="Bloem J."/>
            <person name="Labutti K."/>
            <person name="Salamov A."/>
            <person name="Andreopoulos B."/>
            <person name="Baker S."/>
            <person name="Barry K."/>
            <person name="Bills G."/>
            <person name="Bluhm B."/>
            <person name="Cannon C."/>
            <person name="Castanera R."/>
            <person name="Culley D."/>
            <person name="Daum C."/>
            <person name="Ezra D."/>
            <person name="Gonzalez J."/>
            <person name="Henrissat B."/>
            <person name="Kuo A."/>
            <person name="Liang C."/>
            <person name="Lipzen A."/>
            <person name="Lutzoni F."/>
            <person name="Magnuson J."/>
            <person name="Mondo S."/>
            <person name="Nolan M."/>
            <person name="Ohm R."/>
            <person name="Pangilinan J."/>
            <person name="Park H.-J."/>
            <person name="Ramirez L."/>
            <person name="Alfaro M."/>
            <person name="Sun H."/>
            <person name="Tritt A."/>
            <person name="Yoshinaga Y."/>
            <person name="Zwiers L.-H."/>
            <person name="Turgeon B."/>
            <person name="Goodwin S."/>
            <person name="Spatafora J."/>
            <person name="Crous P."/>
            <person name="Grigoriev I."/>
        </authorList>
    </citation>
    <scope>NUCLEOTIDE SEQUENCE</scope>
    <source>
        <strain evidence="7">CBS 123094</strain>
    </source>
</reference>
<dbReference type="PANTHER" id="PTHR42973">
    <property type="entry name" value="BINDING OXIDOREDUCTASE, PUTATIVE (AFU_ORTHOLOGUE AFUA_1G17690)-RELATED"/>
    <property type="match status" value="1"/>
</dbReference>
<dbReference type="InterPro" id="IPR016166">
    <property type="entry name" value="FAD-bd_PCMH"/>
</dbReference>
<dbReference type="Gene3D" id="3.30.465.10">
    <property type="match status" value="1"/>
</dbReference>
<feature type="chain" id="PRO_5025491109" evidence="5">
    <location>
        <begin position="19"/>
        <end position="545"/>
    </location>
</feature>
<evidence type="ECO:0000256" key="1">
    <source>
        <dbReference type="ARBA" id="ARBA00005466"/>
    </source>
</evidence>
<dbReference type="InterPro" id="IPR050416">
    <property type="entry name" value="FAD-linked_Oxidoreductase"/>
</dbReference>
<evidence type="ECO:0000313" key="8">
    <source>
        <dbReference type="Proteomes" id="UP000799779"/>
    </source>
</evidence>
<evidence type="ECO:0000256" key="5">
    <source>
        <dbReference type="SAM" id="SignalP"/>
    </source>
</evidence>
<keyword evidence="3" id="KW-0274">FAD</keyword>
<keyword evidence="2" id="KW-0285">Flavoprotein</keyword>
<evidence type="ECO:0000256" key="3">
    <source>
        <dbReference type="ARBA" id="ARBA00022827"/>
    </source>
</evidence>
<keyword evidence="5" id="KW-0732">Signal</keyword>
<dbReference type="PANTHER" id="PTHR42973:SF34">
    <property type="entry name" value="FAD BINDING DOMAIN PROTEIN (AFU_ORTHOLOGUE AFUA_3G02770)"/>
    <property type="match status" value="1"/>
</dbReference>
<name>A0A6A5WT07_9PLEO</name>
<dbReference type="OrthoDB" id="2151789at2759"/>
<dbReference type="Pfam" id="PF01565">
    <property type="entry name" value="FAD_binding_4"/>
    <property type="match status" value="1"/>
</dbReference>